<dbReference type="Proteomes" id="UP000297025">
    <property type="component" value="Chromosome"/>
</dbReference>
<dbReference type="InterPro" id="IPR050114">
    <property type="entry name" value="UPF0173_UPF0282_UlaG_hydrolase"/>
</dbReference>
<dbReference type="PANTHER" id="PTHR43546">
    <property type="entry name" value="UPF0173 METAL-DEPENDENT HYDROLASE MJ1163-RELATED"/>
    <property type="match status" value="1"/>
</dbReference>
<dbReference type="OrthoDB" id="3190691at2"/>
<sequence>MRITKFGHACVRIEHDGTTLVLDPGGFTRPEAVEGADVVLITHEHGDHYAPDNLRRCDAQIYTIDGVADQIRSGAPDLVERLTVVTPGEQLTAGGVPVTVVGVDHAIIHSEIPRIHNSGYLMDFGGTKVYHPGDALTAPGETVDLLLTPSSAPWLKVGEAIDFVQEVGAKHNLAIHDAIYSEAGHGLVDMLMAKVNEPKGLGWTRLAVGAELPQL</sequence>
<evidence type="ECO:0000313" key="2">
    <source>
        <dbReference type="EMBL" id="GGD20562.1"/>
    </source>
</evidence>
<dbReference type="KEGG" id="ndp:E2C04_15500"/>
<dbReference type="InterPro" id="IPR001279">
    <property type="entry name" value="Metallo-B-lactamas"/>
</dbReference>
<keyword evidence="3" id="KW-0378">Hydrolase</keyword>
<reference evidence="2" key="2">
    <citation type="journal article" date="2014" name="Int. J. Syst. Evol. Microbiol.">
        <title>Complete genome of a new Firmicutes species belonging to the dominant human colonic microbiota ('Ruminococcus bicirculans') reveals two chromosomes and a selective capacity to utilize plant glucans.</title>
        <authorList>
            <consortium name="NISC Comparative Sequencing Program"/>
            <person name="Wegmann U."/>
            <person name="Louis P."/>
            <person name="Goesmann A."/>
            <person name="Henrissat B."/>
            <person name="Duncan S.H."/>
            <person name="Flint H.J."/>
        </authorList>
    </citation>
    <scope>NUCLEOTIDE SEQUENCE</scope>
    <source>
        <strain evidence="2">CCM 7403</strain>
    </source>
</reference>
<reference evidence="3" key="4">
    <citation type="submission" date="2019-03" db="EMBL/GenBank/DDBJ databases">
        <authorList>
            <person name="Huang Y."/>
        </authorList>
    </citation>
    <scope>NUCLEOTIDE SEQUENCE</scope>
    <source>
        <strain evidence="3">JCM 16608</strain>
    </source>
</reference>
<dbReference type="AlphaFoldDB" id="A0A4P7UI23"/>
<dbReference type="GO" id="GO:0016787">
    <property type="term" value="F:hydrolase activity"/>
    <property type="evidence" value="ECO:0007669"/>
    <property type="project" value="UniProtKB-KW"/>
</dbReference>
<protein>
    <submittedName>
        <fullName evidence="3">MBL fold metallo-hydrolase</fullName>
    </submittedName>
</protein>
<reference evidence="3 4" key="1">
    <citation type="journal article" date="2008" name="Int. J. Syst. Evol. Microbiol.">
        <title>Nocardioides daphniae sp. nov., isolated from Daphnia cucullata (Crustacea: Cladocera).</title>
        <authorList>
            <person name="Toth E.M."/>
            <person name="Keki Z."/>
            <person name="Homonnay Z.G."/>
            <person name="Borsodi A.K."/>
            <person name="Marialigeti K."/>
            <person name="Schumann P."/>
        </authorList>
    </citation>
    <scope>NUCLEOTIDE SEQUENCE [LARGE SCALE GENOMIC DNA]</scope>
    <source>
        <strain evidence="3 4">JCM 16608</strain>
    </source>
</reference>
<evidence type="ECO:0000313" key="4">
    <source>
        <dbReference type="Proteomes" id="UP000297025"/>
    </source>
</evidence>
<feature type="domain" description="Metallo-beta-lactamase" evidence="1">
    <location>
        <begin position="7"/>
        <end position="185"/>
    </location>
</feature>
<dbReference type="EMBL" id="BMCK01000003">
    <property type="protein sequence ID" value="GGD20562.1"/>
    <property type="molecule type" value="Genomic_DNA"/>
</dbReference>
<dbReference type="PANTHER" id="PTHR43546:SF3">
    <property type="entry name" value="UPF0173 METAL-DEPENDENT HYDROLASE MJ1163"/>
    <property type="match status" value="1"/>
</dbReference>
<reference evidence="2" key="5">
    <citation type="submission" date="2024-05" db="EMBL/GenBank/DDBJ databases">
        <authorList>
            <person name="Sun Q."/>
            <person name="Sedlacek I."/>
        </authorList>
    </citation>
    <scope>NUCLEOTIDE SEQUENCE</scope>
    <source>
        <strain evidence="2">CCM 7403</strain>
    </source>
</reference>
<dbReference type="Proteomes" id="UP000630594">
    <property type="component" value="Unassembled WGS sequence"/>
</dbReference>
<dbReference type="RefSeq" id="WP_135833277.1">
    <property type="nucleotide sequence ID" value="NZ_BMCK01000003.1"/>
</dbReference>
<dbReference type="Pfam" id="PF13483">
    <property type="entry name" value="Lactamase_B_3"/>
    <property type="match status" value="1"/>
</dbReference>
<dbReference type="Gene3D" id="3.60.15.10">
    <property type="entry name" value="Ribonuclease Z/Hydroxyacylglutathione hydrolase-like"/>
    <property type="match status" value="1"/>
</dbReference>
<evidence type="ECO:0000259" key="1">
    <source>
        <dbReference type="SMART" id="SM00849"/>
    </source>
</evidence>
<evidence type="ECO:0000313" key="3">
    <source>
        <dbReference type="EMBL" id="QCC78239.1"/>
    </source>
</evidence>
<evidence type="ECO:0000313" key="5">
    <source>
        <dbReference type="Proteomes" id="UP000630594"/>
    </source>
</evidence>
<proteinExistence type="predicted"/>
<organism evidence="3 4">
    <name type="scientific">Nocardioides daphniae</name>
    <dbReference type="NCBI Taxonomy" id="402297"/>
    <lineage>
        <taxon>Bacteria</taxon>
        <taxon>Bacillati</taxon>
        <taxon>Actinomycetota</taxon>
        <taxon>Actinomycetes</taxon>
        <taxon>Propionibacteriales</taxon>
        <taxon>Nocardioidaceae</taxon>
        <taxon>Nocardioides</taxon>
    </lineage>
</organism>
<dbReference type="InterPro" id="IPR036866">
    <property type="entry name" value="RibonucZ/Hydroxyglut_hydro"/>
</dbReference>
<name>A0A4P7UI23_9ACTN</name>
<reference evidence="5" key="3">
    <citation type="journal article" date="2019" name="Int. J. Syst. Evol. Microbiol.">
        <title>The Global Catalogue of Microorganisms (GCM) 10K type strain sequencing project: providing services to taxonomists for standard genome sequencing and annotation.</title>
        <authorList>
            <consortium name="The Broad Institute Genomics Platform"/>
            <consortium name="The Broad Institute Genome Sequencing Center for Infectious Disease"/>
            <person name="Wu L."/>
            <person name="Ma J."/>
        </authorList>
    </citation>
    <scope>NUCLEOTIDE SEQUENCE [LARGE SCALE GENOMIC DNA]</scope>
    <source>
        <strain evidence="5">CCM 7403</strain>
    </source>
</reference>
<dbReference type="SUPFAM" id="SSF56281">
    <property type="entry name" value="Metallo-hydrolase/oxidoreductase"/>
    <property type="match status" value="1"/>
</dbReference>
<accession>A0A4P7UI23</accession>
<dbReference type="SMART" id="SM00849">
    <property type="entry name" value="Lactamase_B"/>
    <property type="match status" value="1"/>
</dbReference>
<keyword evidence="5" id="KW-1185">Reference proteome</keyword>
<gene>
    <name evidence="3" type="ORF">E2C04_15500</name>
    <name evidence="2" type="ORF">GCM10007231_19630</name>
</gene>
<dbReference type="EMBL" id="CP038462">
    <property type="protein sequence ID" value="QCC78239.1"/>
    <property type="molecule type" value="Genomic_DNA"/>
</dbReference>